<dbReference type="GeneID" id="112462311"/>
<name>A0A6J1QT80_9HYME</name>
<dbReference type="Proteomes" id="UP000504618">
    <property type="component" value="Unplaced"/>
</dbReference>
<comment type="similarity">
    <text evidence="1 2">Belongs to the phospholipid scramblase family.</text>
</comment>
<evidence type="ECO:0000313" key="5">
    <source>
        <dbReference type="RefSeq" id="XP_024883795.1"/>
    </source>
</evidence>
<dbReference type="InterPro" id="IPR025659">
    <property type="entry name" value="Tubby-like_C"/>
</dbReference>
<evidence type="ECO:0000256" key="3">
    <source>
        <dbReference type="SAM" id="MobiDB-lite"/>
    </source>
</evidence>
<comment type="cofactor">
    <cofactor evidence="2">
        <name>Ca(2+)</name>
        <dbReference type="ChEBI" id="CHEBI:29108"/>
    </cofactor>
</comment>
<organism evidence="4 5">
    <name type="scientific">Temnothorax curvispinosus</name>
    <dbReference type="NCBI Taxonomy" id="300111"/>
    <lineage>
        <taxon>Eukaryota</taxon>
        <taxon>Metazoa</taxon>
        <taxon>Ecdysozoa</taxon>
        <taxon>Arthropoda</taxon>
        <taxon>Hexapoda</taxon>
        <taxon>Insecta</taxon>
        <taxon>Pterygota</taxon>
        <taxon>Neoptera</taxon>
        <taxon>Endopterygota</taxon>
        <taxon>Hymenoptera</taxon>
        <taxon>Apocrita</taxon>
        <taxon>Aculeata</taxon>
        <taxon>Formicoidea</taxon>
        <taxon>Formicidae</taxon>
        <taxon>Myrmicinae</taxon>
        <taxon>Temnothorax</taxon>
    </lineage>
</organism>
<dbReference type="RefSeq" id="XP_024883795.1">
    <property type="nucleotide sequence ID" value="XM_025028027.1"/>
</dbReference>
<keyword evidence="2" id="KW-0564">Palmitate</keyword>
<dbReference type="GO" id="GO:0005886">
    <property type="term" value="C:plasma membrane"/>
    <property type="evidence" value="ECO:0007669"/>
    <property type="project" value="TreeGrafter"/>
</dbReference>
<dbReference type="InterPro" id="IPR005552">
    <property type="entry name" value="Scramblase"/>
</dbReference>
<evidence type="ECO:0000256" key="2">
    <source>
        <dbReference type="RuleBase" id="RU363116"/>
    </source>
</evidence>
<feature type="region of interest" description="Disordered" evidence="3">
    <location>
        <begin position="1"/>
        <end position="45"/>
    </location>
</feature>
<keyword evidence="2" id="KW-0106">Calcium</keyword>
<dbReference type="PANTHER" id="PTHR23248">
    <property type="entry name" value="PHOSPHOLIPID SCRAMBLASE-RELATED"/>
    <property type="match status" value="1"/>
</dbReference>
<dbReference type="GO" id="GO:0017128">
    <property type="term" value="F:phospholipid scramblase activity"/>
    <property type="evidence" value="ECO:0007669"/>
    <property type="project" value="InterPro"/>
</dbReference>
<protein>
    <recommendedName>
        <fullName evidence="2">Phospholipid scramblase</fullName>
    </recommendedName>
</protein>
<accession>A0A6J1QT80</accession>
<keyword evidence="4" id="KW-1185">Reference proteome</keyword>
<reference evidence="5" key="1">
    <citation type="submission" date="2025-08" db="UniProtKB">
        <authorList>
            <consortium name="RefSeq"/>
        </authorList>
    </citation>
    <scope>IDENTIFICATION</scope>
    <source>
        <tissue evidence="5">Whole body</tissue>
    </source>
</reference>
<feature type="compositionally biased region" description="Pro residues" evidence="3">
    <location>
        <begin position="24"/>
        <end position="34"/>
    </location>
</feature>
<dbReference type="Pfam" id="PF03803">
    <property type="entry name" value="Scramblase"/>
    <property type="match status" value="1"/>
</dbReference>
<dbReference type="SUPFAM" id="SSF54518">
    <property type="entry name" value="Tubby C-terminal domain-like"/>
    <property type="match status" value="1"/>
</dbReference>
<dbReference type="PANTHER" id="PTHR23248:SF9">
    <property type="entry name" value="PHOSPHOLIPID SCRAMBLASE"/>
    <property type="match status" value="1"/>
</dbReference>
<evidence type="ECO:0000313" key="4">
    <source>
        <dbReference type="Proteomes" id="UP000504618"/>
    </source>
</evidence>
<proteinExistence type="inferred from homology"/>
<sequence length="254" mass="29524">MSSQKYDAPYPPLSGVEEMQPPIATAPPPQPNVPMPVLSPDDSSPPSITCPPGLEYLLSLDCLLVNQKNMEVDGWQTRRNKYGITDNNGERVFYIEQELRTYWGTCLRKYNSFHEYITYDRNQQETLRLVQPFMTCCSLPVLQMYSGSTLLGSVTQEWGFWQRKFYIRDASDQEVLMIKGSQFDLKVKSLDEKYDIGMIQKHWRGFSQEMFNQFHVSDKYGINFPRDLDVKIKAVLLGATILIDFLFFARRRSR</sequence>
<comment type="function">
    <text evidence="2">May mediate accelerated ATP-independent bidirectional transbilayer migration of phospholipids upon binding calcium ions that results in a loss of phospholipid asymmetry in the plasma membrane.</text>
</comment>
<feature type="compositionally biased region" description="Low complexity" evidence="3">
    <location>
        <begin position="35"/>
        <end position="45"/>
    </location>
</feature>
<gene>
    <name evidence="5" type="primary">LOC112462311</name>
</gene>
<dbReference type="AlphaFoldDB" id="A0A6J1QT80"/>
<evidence type="ECO:0000256" key="1">
    <source>
        <dbReference type="ARBA" id="ARBA00005350"/>
    </source>
</evidence>
<keyword evidence="2" id="KW-0449">Lipoprotein</keyword>